<keyword evidence="3 6" id="KW-0812">Transmembrane</keyword>
<feature type="transmembrane region" description="Helical" evidence="6">
    <location>
        <begin position="49"/>
        <end position="82"/>
    </location>
</feature>
<gene>
    <name evidence="8" type="ORF">A3I86_00465</name>
</gene>
<evidence type="ECO:0000256" key="2">
    <source>
        <dbReference type="ARBA" id="ARBA00022475"/>
    </source>
</evidence>
<accession>A0A1G2UIL6</accession>
<dbReference type="InterPro" id="IPR032816">
    <property type="entry name" value="VTT_dom"/>
</dbReference>
<dbReference type="PANTHER" id="PTHR42709:SF6">
    <property type="entry name" value="UNDECAPRENYL PHOSPHATE TRANSPORTER A"/>
    <property type="match status" value="1"/>
</dbReference>
<dbReference type="Pfam" id="PF09335">
    <property type="entry name" value="VTT_dom"/>
    <property type="match status" value="1"/>
</dbReference>
<feature type="transmembrane region" description="Helical" evidence="6">
    <location>
        <begin position="89"/>
        <end position="110"/>
    </location>
</feature>
<dbReference type="Proteomes" id="UP000177096">
    <property type="component" value="Unassembled WGS sequence"/>
</dbReference>
<feature type="transmembrane region" description="Helical" evidence="6">
    <location>
        <begin position="142"/>
        <end position="163"/>
    </location>
</feature>
<dbReference type="EMBL" id="MHWM01000008">
    <property type="protein sequence ID" value="OHB09268.1"/>
    <property type="molecule type" value="Genomic_DNA"/>
</dbReference>
<evidence type="ECO:0000313" key="9">
    <source>
        <dbReference type="Proteomes" id="UP000177096"/>
    </source>
</evidence>
<sequence>MAKIDYKKAFLPIGVLGFFMLLYVSWRFFGLPEEDKIIEIARFYFDKYGLAILLVSAVIEGTVLIGWYYPGSLVIFLGVILAGKDIPSVVAAVSTITLGLYFAYILNFLIGKYGWYRLLLKFGLREALEDAKKRVTKHGLPAIFMSYWQPNLGALVATSVGILEFSFGKFLLYSIIATVLWNTFWGTLVYFIGEGVLSLVGLRFVFLAIFLWILYRMWQKETSLPSPLI</sequence>
<reference evidence="8 9" key="1">
    <citation type="journal article" date="2016" name="Nat. Commun.">
        <title>Thousands of microbial genomes shed light on interconnected biogeochemical processes in an aquifer system.</title>
        <authorList>
            <person name="Anantharaman K."/>
            <person name="Brown C.T."/>
            <person name="Hug L.A."/>
            <person name="Sharon I."/>
            <person name="Castelle C.J."/>
            <person name="Probst A.J."/>
            <person name="Thomas B.C."/>
            <person name="Singh A."/>
            <person name="Wilkins M.J."/>
            <person name="Karaoz U."/>
            <person name="Brodie E.L."/>
            <person name="Williams K.H."/>
            <person name="Hubbard S.S."/>
            <person name="Banfield J.F."/>
        </authorList>
    </citation>
    <scope>NUCLEOTIDE SEQUENCE [LARGE SCALE GENOMIC DNA]</scope>
</reference>
<feature type="transmembrane region" description="Helical" evidence="6">
    <location>
        <begin position="170"/>
        <end position="190"/>
    </location>
</feature>
<evidence type="ECO:0000256" key="5">
    <source>
        <dbReference type="ARBA" id="ARBA00023136"/>
    </source>
</evidence>
<name>A0A1G2UIL6_9BACT</name>
<comment type="caution">
    <text evidence="8">The sequence shown here is derived from an EMBL/GenBank/DDBJ whole genome shotgun (WGS) entry which is preliminary data.</text>
</comment>
<dbReference type="PANTHER" id="PTHR42709">
    <property type="entry name" value="ALKALINE PHOSPHATASE LIKE PROTEIN"/>
    <property type="match status" value="1"/>
</dbReference>
<dbReference type="AlphaFoldDB" id="A0A1G2UIL6"/>
<feature type="transmembrane region" description="Helical" evidence="6">
    <location>
        <begin position="9"/>
        <end position="29"/>
    </location>
</feature>
<keyword evidence="5 6" id="KW-0472">Membrane</keyword>
<dbReference type="InterPro" id="IPR051311">
    <property type="entry name" value="DedA_domain"/>
</dbReference>
<comment type="subcellular location">
    <subcellularLocation>
        <location evidence="1">Cell membrane</location>
        <topology evidence="1">Multi-pass membrane protein</topology>
    </subcellularLocation>
</comment>
<feature type="domain" description="VTT" evidence="7">
    <location>
        <begin position="70"/>
        <end position="190"/>
    </location>
</feature>
<evidence type="ECO:0000256" key="1">
    <source>
        <dbReference type="ARBA" id="ARBA00004651"/>
    </source>
</evidence>
<keyword evidence="4 6" id="KW-1133">Transmembrane helix</keyword>
<protein>
    <recommendedName>
        <fullName evidence="7">VTT domain-containing protein</fullName>
    </recommendedName>
</protein>
<evidence type="ECO:0000256" key="3">
    <source>
        <dbReference type="ARBA" id="ARBA00022692"/>
    </source>
</evidence>
<evidence type="ECO:0000313" key="8">
    <source>
        <dbReference type="EMBL" id="OHB09268.1"/>
    </source>
</evidence>
<evidence type="ECO:0000259" key="7">
    <source>
        <dbReference type="Pfam" id="PF09335"/>
    </source>
</evidence>
<organism evidence="8 9">
    <name type="scientific">Candidatus Zambryskibacteria bacterium RIFCSPLOWO2_02_FULL_39_14</name>
    <dbReference type="NCBI Taxonomy" id="1802769"/>
    <lineage>
        <taxon>Bacteria</taxon>
        <taxon>Candidatus Zambryskiibacteriota</taxon>
    </lineage>
</organism>
<evidence type="ECO:0000256" key="4">
    <source>
        <dbReference type="ARBA" id="ARBA00022989"/>
    </source>
</evidence>
<feature type="transmembrane region" description="Helical" evidence="6">
    <location>
        <begin position="196"/>
        <end position="215"/>
    </location>
</feature>
<dbReference type="GO" id="GO:0005886">
    <property type="term" value="C:plasma membrane"/>
    <property type="evidence" value="ECO:0007669"/>
    <property type="project" value="UniProtKB-SubCell"/>
</dbReference>
<keyword evidence="2" id="KW-1003">Cell membrane</keyword>
<evidence type="ECO:0000256" key="6">
    <source>
        <dbReference type="SAM" id="Phobius"/>
    </source>
</evidence>
<proteinExistence type="predicted"/>